<feature type="compositionally biased region" description="Polar residues" evidence="1">
    <location>
        <begin position="181"/>
        <end position="191"/>
    </location>
</feature>
<reference evidence="4" key="1">
    <citation type="journal article" date="2014" name="Int. J. Syst. Evol. Microbiol.">
        <title>Complete genome sequence of Corynebacterium casei LMG S-19264T (=DSM 44701T), isolated from a smear-ripened cheese.</title>
        <authorList>
            <consortium name="US DOE Joint Genome Institute (JGI-PGF)"/>
            <person name="Walter F."/>
            <person name="Albersmeier A."/>
            <person name="Kalinowski J."/>
            <person name="Ruckert C."/>
        </authorList>
    </citation>
    <scope>NUCLEOTIDE SEQUENCE</scope>
    <source>
        <strain evidence="4">CGMCC 1.15367</strain>
    </source>
</reference>
<dbReference type="InterPro" id="IPR018637">
    <property type="entry name" value="DUF2059"/>
</dbReference>
<accession>A0A917E223</accession>
<dbReference type="Proteomes" id="UP000644699">
    <property type="component" value="Unassembled WGS sequence"/>
</dbReference>
<keyword evidence="5" id="KW-1185">Reference proteome</keyword>
<feature type="region of interest" description="Disordered" evidence="1">
    <location>
        <begin position="170"/>
        <end position="191"/>
    </location>
</feature>
<organism evidence="4 5">
    <name type="scientific">Aureimonas endophytica</name>
    <dbReference type="NCBI Taxonomy" id="2027858"/>
    <lineage>
        <taxon>Bacteria</taxon>
        <taxon>Pseudomonadati</taxon>
        <taxon>Pseudomonadota</taxon>
        <taxon>Alphaproteobacteria</taxon>
        <taxon>Hyphomicrobiales</taxon>
        <taxon>Aurantimonadaceae</taxon>
        <taxon>Aureimonas</taxon>
    </lineage>
</organism>
<feature type="domain" description="DUF2059" evidence="3">
    <location>
        <begin position="94"/>
        <end position="151"/>
    </location>
</feature>
<evidence type="ECO:0000256" key="2">
    <source>
        <dbReference type="SAM" id="SignalP"/>
    </source>
</evidence>
<name>A0A917E223_9HYPH</name>
<feature type="signal peptide" evidence="2">
    <location>
        <begin position="1"/>
        <end position="27"/>
    </location>
</feature>
<feature type="chain" id="PRO_5037824481" description="DUF2059 domain-containing protein" evidence="2">
    <location>
        <begin position="28"/>
        <end position="191"/>
    </location>
</feature>
<comment type="caution">
    <text evidence="4">The sequence shown here is derived from an EMBL/GenBank/DDBJ whole genome shotgun (WGS) entry which is preliminary data.</text>
</comment>
<protein>
    <recommendedName>
        <fullName evidence="3">DUF2059 domain-containing protein</fullName>
    </recommendedName>
</protein>
<evidence type="ECO:0000313" key="5">
    <source>
        <dbReference type="Proteomes" id="UP000644699"/>
    </source>
</evidence>
<keyword evidence="2" id="KW-0732">Signal</keyword>
<dbReference type="RefSeq" id="WP_188906872.1">
    <property type="nucleotide sequence ID" value="NZ_BMIQ01000001.1"/>
</dbReference>
<dbReference type="AlphaFoldDB" id="A0A917E223"/>
<evidence type="ECO:0000313" key="4">
    <source>
        <dbReference type="EMBL" id="GGD91421.1"/>
    </source>
</evidence>
<dbReference type="Pfam" id="PF09832">
    <property type="entry name" value="DUF2059"/>
    <property type="match status" value="1"/>
</dbReference>
<reference evidence="4" key="2">
    <citation type="submission" date="2020-09" db="EMBL/GenBank/DDBJ databases">
        <authorList>
            <person name="Sun Q."/>
            <person name="Zhou Y."/>
        </authorList>
    </citation>
    <scope>NUCLEOTIDE SEQUENCE</scope>
    <source>
        <strain evidence="4">CGMCC 1.15367</strain>
    </source>
</reference>
<proteinExistence type="predicted"/>
<gene>
    <name evidence="4" type="ORF">GCM10011390_07730</name>
</gene>
<evidence type="ECO:0000259" key="3">
    <source>
        <dbReference type="Pfam" id="PF09832"/>
    </source>
</evidence>
<sequence>MVLMNTIRGGILAVVVAGLAVTVPAAAQEIAPSHLAAARAAVDAIDSTEQFDNILMNAATQIKSDLIGSNPDMQPQISDMVDDKALELAPRRADLETEVSRVYAKLFTEQELKDIAAFYNSAAGKKLLKQGPIASREMLAAADVWSNGILRDLRSKAAEGMSQLLAQNGSGATLPGGAALPTTTAGQASSQ</sequence>
<evidence type="ECO:0000256" key="1">
    <source>
        <dbReference type="SAM" id="MobiDB-lite"/>
    </source>
</evidence>
<dbReference type="EMBL" id="BMIQ01000001">
    <property type="protein sequence ID" value="GGD91421.1"/>
    <property type="molecule type" value="Genomic_DNA"/>
</dbReference>